<dbReference type="NCBIfam" id="TIGR04183">
    <property type="entry name" value="Por_Secre_tail"/>
    <property type="match status" value="1"/>
</dbReference>
<dbReference type="InterPro" id="IPR013431">
    <property type="entry name" value="Delta_60_rpt"/>
</dbReference>
<dbReference type="Proteomes" id="UP000278288">
    <property type="component" value="Chromosome"/>
</dbReference>
<evidence type="ECO:0000313" key="4">
    <source>
        <dbReference type="Proteomes" id="UP000278288"/>
    </source>
</evidence>
<evidence type="ECO:0000256" key="1">
    <source>
        <dbReference type="ARBA" id="ARBA00022729"/>
    </source>
</evidence>
<organism evidence="3 4">
    <name type="scientific">Chryseobacterium nakagawai</name>
    <dbReference type="NCBI Taxonomy" id="1241982"/>
    <lineage>
        <taxon>Bacteria</taxon>
        <taxon>Pseudomonadati</taxon>
        <taxon>Bacteroidota</taxon>
        <taxon>Flavobacteriia</taxon>
        <taxon>Flavobacteriales</taxon>
        <taxon>Weeksellaceae</taxon>
        <taxon>Chryseobacterium group</taxon>
        <taxon>Chryseobacterium</taxon>
    </lineage>
</organism>
<feature type="domain" description="Secretion system C-terminal sorting" evidence="2">
    <location>
        <begin position="443"/>
        <end position="511"/>
    </location>
</feature>
<keyword evidence="1" id="KW-0732">Signal</keyword>
<proteinExistence type="predicted"/>
<sequence>MKNFISFFAFLIFIQGYSQTKQWTNGTFTNQGYYASCFGNKIDSNGNVYMLYDTTPDRYTMETMYLEKYLPNGYRDLNFGTNGVLNIAEAIGHPATSSVPLQTFEVTNSGKVLLCVGSREGLSPSLISILPNGTLDQSFGVGGFKKIFTDPSKYLSHSGFAYMVKNNEKYFIAHSYTTPQNTAKSVIGCFDEFGNPITSIFNQGEFDVDYGSNYNTSIASELILTGPYLYYLGTGYQGNTPTSFLKRMDLISGTIDNTYPNNAHIGFVGTNTHIQPDGKIITAYSRSVSGSRTELNITRYLQNGTIDSSFGTNGVKNINYPWISVNFSSITTRPNGDILIGIYYVSTASSGGKQDAFINLKNNGQIDNNFGGNIPNNGVPLAGFFGISSVNGGPAKVTLKDNYCIVSSKAEYSAFITTSRINFNSGTLATQEENHQPNHIRFYPNPVHSNGTIMMNNNLEASFNLTDANGKLLFKDQIFRNTTNVNFSDLTKGLYFLNIKQAGKQTSHKVIKK</sequence>
<dbReference type="InterPro" id="IPR026444">
    <property type="entry name" value="Secre_tail"/>
</dbReference>
<dbReference type="EMBL" id="CP033923">
    <property type="protein sequence ID" value="AZA90314.1"/>
    <property type="molecule type" value="Genomic_DNA"/>
</dbReference>
<keyword evidence="4" id="KW-1185">Reference proteome</keyword>
<gene>
    <name evidence="3" type="ORF">EG343_06625</name>
</gene>
<protein>
    <submittedName>
        <fullName evidence="3">T9SS C-terminal target domain-containing protein</fullName>
    </submittedName>
</protein>
<name>A0AAD0YK00_CHRNA</name>
<dbReference type="Gene3D" id="2.80.10.50">
    <property type="match status" value="1"/>
</dbReference>
<dbReference type="AlphaFoldDB" id="A0AAD0YK00"/>
<accession>A0AAD0YK00</accession>
<dbReference type="RefSeq" id="WP_123856974.1">
    <property type="nucleotide sequence ID" value="NZ_CP033923.1"/>
</dbReference>
<evidence type="ECO:0000313" key="3">
    <source>
        <dbReference type="EMBL" id="AZA90314.1"/>
    </source>
</evidence>
<dbReference type="KEGG" id="cnk:EG343_06625"/>
<dbReference type="Pfam" id="PF18962">
    <property type="entry name" value="Por_Secre_tail"/>
    <property type="match status" value="1"/>
</dbReference>
<dbReference type="Pfam" id="PF17164">
    <property type="entry name" value="DUF5122"/>
    <property type="match status" value="1"/>
</dbReference>
<reference evidence="3 4" key="1">
    <citation type="submission" date="2018-11" db="EMBL/GenBank/DDBJ databases">
        <title>Proposal to divide the Flavobacteriaceae and reorganize its genera based on Amino Acid Identity values calculated from whole genome sequences.</title>
        <authorList>
            <person name="Nicholson A.C."/>
            <person name="Gulvik C.A."/>
            <person name="Whitney A.M."/>
            <person name="Humrighouse B.W."/>
            <person name="Bell M."/>
            <person name="Holmes B."/>
            <person name="Steigerwalt A.G."/>
            <person name="Villarma A."/>
            <person name="Sheth M."/>
            <person name="Batra D."/>
            <person name="Pryor J."/>
            <person name="Bernardet J.-F."/>
            <person name="Hugo C."/>
            <person name="Kampfer P."/>
            <person name="Newman J."/>
            <person name="McQuiston J.R."/>
        </authorList>
    </citation>
    <scope>NUCLEOTIDE SEQUENCE [LARGE SCALE GENOMIC DNA]</scope>
    <source>
        <strain evidence="3 4">G0041</strain>
    </source>
</reference>
<evidence type="ECO:0000259" key="2">
    <source>
        <dbReference type="Pfam" id="PF18962"/>
    </source>
</evidence>